<dbReference type="InterPro" id="IPR050260">
    <property type="entry name" value="FAD-bd_OxRdtase"/>
</dbReference>
<dbReference type="PRINTS" id="PR00368">
    <property type="entry name" value="FADPNR"/>
</dbReference>
<dbReference type="InterPro" id="IPR023753">
    <property type="entry name" value="FAD/NAD-binding_dom"/>
</dbReference>
<dbReference type="PRINTS" id="PR00469">
    <property type="entry name" value="PNDRDTASEII"/>
</dbReference>
<evidence type="ECO:0000256" key="3">
    <source>
        <dbReference type="ARBA" id="ARBA00022630"/>
    </source>
</evidence>
<dbReference type="Gene3D" id="3.30.390.30">
    <property type="match status" value="1"/>
</dbReference>
<dbReference type="FunFam" id="2.20.28.10:FF:000001">
    <property type="entry name" value="Rubredoxin"/>
    <property type="match status" value="1"/>
</dbReference>
<dbReference type="PROSITE" id="PS00202">
    <property type="entry name" value="RUBREDOXIN"/>
    <property type="match status" value="1"/>
</dbReference>
<proteinExistence type="predicted"/>
<reference evidence="9 10" key="1">
    <citation type="submission" date="2020-01" db="EMBL/GenBank/DDBJ databases">
        <title>Genome analysis of Anaerocolumna sp. CBA3638.</title>
        <authorList>
            <person name="Kim J."/>
            <person name="Roh S.W."/>
        </authorList>
    </citation>
    <scope>NUCLEOTIDE SEQUENCE [LARGE SCALE GENOMIC DNA]</scope>
    <source>
        <strain evidence="9 10">CBA3638</strain>
    </source>
</reference>
<dbReference type="InterPro" id="IPR041575">
    <property type="entry name" value="Rubredoxin_C"/>
</dbReference>
<dbReference type="RefSeq" id="WP_161839548.1">
    <property type="nucleotide sequence ID" value="NZ_CP048000.1"/>
</dbReference>
<keyword evidence="2" id="KW-0813">Transport</keyword>
<dbReference type="InterPro" id="IPR024934">
    <property type="entry name" value="Rubredoxin-like_dom"/>
</dbReference>
<dbReference type="PANTHER" id="PTHR43429:SF3">
    <property type="entry name" value="NITRITE REDUCTASE [NAD(P)H]"/>
    <property type="match status" value="1"/>
</dbReference>
<keyword evidence="5" id="KW-0274">FAD</keyword>
<evidence type="ECO:0000259" key="8">
    <source>
        <dbReference type="PROSITE" id="PS50903"/>
    </source>
</evidence>
<evidence type="ECO:0000313" key="10">
    <source>
        <dbReference type="Proteomes" id="UP000464314"/>
    </source>
</evidence>
<dbReference type="Proteomes" id="UP000464314">
    <property type="component" value="Chromosome"/>
</dbReference>
<keyword evidence="3" id="KW-0285">Flavoprotein</keyword>
<dbReference type="CDD" id="cd00730">
    <property type="entry name" value="rubredoxin"/>
    <property type="match status" value="1"/>
</dbReference>
<dbReference type="Pfam" id="PF07992">
    <property type="entry name" value="Pyr_redox_2"/>
    <property type="match status" value="1"/>
</dbReference>
<keyword evidence="10" id="KW-1185">Reference proteome</keyword>
<evidence type="ECO:0000256" key="6">
    <source>
        <dbReference type="ARBA" id="ARBA00022982"/>
    </source>
</evidence>
<dbReference type="EMBL" id="CP048000">
    <property type="protein sequence ID" value="QHQ62727.1"/>
    <property type="molecule type" value="Genomic_DNA"/>
</dbReference>
<evidence type="ECO:0000256" key="7">
    <source>
        <dbReference type="ARBA" id="ARBA00023004"/>
    </source>
</evidence>
<dbReference type="PRINTS" id="PR00163">
    <property type="entry name" value="RUBREDOXIN"/>
</dbReference>
<dbReference type="InterPro" id="IPR024935">
    <property type="entry name" value="Rubredoxin_dom"/>
</dbReference>
<evidence type="ECO:0000256" key="1">
    <source>
        <dbReference type="ARBA" id="ARBA00001974"/>
    </source>
</evidence>
<keyword evidence="6" id="KW-0249">Electron transport</keyword>
<dbReference type="InterPro" id="IPR018527">
    <property type="entry name" value="Rubredoxin_Fe_BS"/>
</dbReference>
<gene>
    <name evidence="9" type="ORF">Ana3638_19710</name>
</gene>
<comment type="cofactor">
    <cofactor evidence="1">
        <name>FAD</name>
        <dbReference type="ChEBI" id="CHEBI:57692"/>
    </cofactor>
</comment>
<accession>A0A6P1TQV0</accession>
<dbReference type="PROSITE" id="PS50903">
    <property type="entry name" value="RUBREDOXIN_LIKE"/>
    <property type="match status" value="1"/>
</dbReference>
<dbReference type="Pfam" id="PF00301">
    <property type="entry name" value="Rubredoxin"/>
    <property type="match status" value="1"/>
</dbReference>
<dbReference type="InterPro" id="IPR036188">
    <property type="entry name" value="FAD/NAD-bd_sf"/>
</dbReference>
<dbReference type="NCBIfam" id="NF045768">
    <property type="entry name" value="RubredRD"/>
    <property type="match status" value="1"/>
</dbReference>
<dbReference type="GO" id="GO:0016491">
    <property type="term" value="F:oxidoreductase activity"/>
    <property type="evidence" value="ECO:0007669"/>
    <property type="project" value="InterPro"/>
</dbReference>
<protein>
    <submittedName>
        <fullName evidence="9">FAD-dependent oxidoreductase</fullName>
    </submittedName>
</protein>
<dbReference type="Gene3D" id="2.20.28.10">
    <property type="match status" value="1"/>
</dbReference>
<dbReference type="KEGG" id="anr:Ana3638_19710"/>
<evidence type="ECO:0000256" key="2">
    <source>
        <dbReference type="ARBA" id="ARBA00022448"/>
    </source>
</evidence>
<name>A0A6P1TQV0_9FIRM</name>
<keyword evidence="7" id="KW-0408">Iron</keyword>
<dbReference type="SUPFAM" id="SSF51905">
    <property type="entry name" value="FAD/NAD(P)-binding domain"/>
    <property type="match status" value="2"/>
</dbReference>
<dbReference type="AlphaFoldDB" id="A0A6P1TQV0"/>
<evidence type="ECO:0000313" key="9">
    <source>
        <dbReference type="EMBL" id="QHQ62727.1"/>
    </source>
</evidence>
<evidence type="ECO:0000256" key="4">
    <source>
        <dbReference type="ARBA" id="ARBA00022723"/>
    </source>
</evidence>
<evidence type="ECO:0000256" key="5">
    <source>
        <dbReference type="ARBA" id="ARBA00022827"/>
    </source>
</evidence>
<dbReference type="GO" id="GO:0005506">
    <property type="term" value="F:iron ion binding"/>
    <property type="evidence" value="ECO:0007669"/>
    <property type="project" value="InterPro"/>
</dbReference>
<dbReference type="SUPFAM" id="SSF57802">
    <property type="entry name" value="Rubredoxin-like"/>
    <property type="match status" value="1"/>
</dbReference>
<dbReference type="Gene3D" id="3.50.50.60">
    <property type="entry name" value="FAD/NAD(P)-binding domain"/>
    <property type="match status" value="2"/>
</dbReference>
<sequence length="459" mass="50574">MSKNYIIIGGGVAAVTAAKAIRKQDPEGTIKIYGKEKSLPYNRIKLSKELYSNLVSEDVLIKKDKWYEKNNIQVFTDTKIIGVDAMAHTVRTINGEQIAFDKLLICTGSNNRKLSLDGAEQKGVFSIRELSEAEDFKAYIENKKHVVIIGGGVQGIETAWSLIKEGKIVTIVESCPSLMGRQLDERTSVLLKNKIEEIGAEVILNAEIERFSGGNEVTGVMIKDNGLISCDSVLYSIGVIPNIEIIDSDKIKVNRGILVDDQMKTSVEDVYAAGDVAEFQGEVTGLWGSAMEQGTVAGTNMVNGNTAYKKILPATIFHAFEIELFSIGLVDESRCDNTITEEDGSLKYVKLFIKDNRIVGIIALGDVSKSAPYTQAIENQISLEGIDLDGISVSRLMDEINIRNNGMKKYMCIPCGYIYDPKKGDPDEDIEPGTLFEELPDDWVCPVCGKEKDRFAELK</sequence>
<keyword evidence="4" id="KW-0479">Metal-binding</keyword>
<dbReference type="PANTHER" id="PTHR43429">
    <property type="entry name" value="PYRIDINE NUCLEOTIDE-DISULFIDE OXIDOREDUCTASE DOMAIN-CONTAINING"/>
    <property type="match status" value="1"/>
</dbReference>
<dbReference type="Pfam" id="PF18267">
    <property type="entry name" value="Rubredoxin_C"/>
    <property type="match status" value="1"/>
</dbReference>
<organism evidence="9 10">
    <name type="scientific">Anaerocolumna sedimenticola</name>
    <dbReference type="NCBI Taxonomy" id="2696063"/>
    <lineage>
        <taxon>Bacteria</taxon>
        <taxon>Bacillati</taxon>
        <taxon>Bacillota</taxon>
        <taxon>Clostridia</taxon>
        <taxon>Lachnospirales</taxon>
        <taxon>Lachnospiraceae</taxon>
        <taxon>Anaerocolumna</taxon>
    </lineage>
</organism>
<feature type="domain" description="Rubredoxin-like" evidence="8">
    <location>
        <begin position="407"/>
        <end position="458"/>
    </location>
</feature>
<dbReference type="InterPro" id="IPR016156">
    <property type="entry name" value="FAD/NAD-linked_Rdtase_dimer_sf"/>
</dbReference>